<accession>A0ABW5W317</accession>
<feature type="region of interest" description="Disordered" evidence="1">
    <location>
        <begin position="1"/>
        <end position="50"/>
    </location>
</feature>
<feature type="compositionally biased region" description="Basic and acidic residues" evidence="1">
    <location>
        <begin position="11"/>
        <end position="22"/>
    </location>
</feature>
<evidence type="ECO:0000256" key="1">
    <source>
        <dbReference type="SAM" id="MobiDB-lite"/>
    </source>
</evidence>
<organism evidence="2 3">
    <name type="scientific">Prauserella oleivorans</name>
    <dbReference type="NCBI Taxonomy" id="1478153"/>
    <lineage>
        <taxon>Bacteria</taxon>
        <taxon>Bacillati</taxon>
        <taxon>Actinomycetota</taxon>
        <taxon>Actinomycetes</taxon>
        <taxon>Pseudonocardiales</taxon>
        <taxon>Pseudonocardiaceae</taxon>
        <taxon>Prauserella</taxon>
    </lineage>
</organism>
<dbReference type="RefSeq" id="WP_377383899.1">
    <property type="nucleotide sequence ID" value="NZ_JBHSAN010000001.1"/>
</dbReference>
<keyword evidence="3" id="KW-1185">Reference proteome</keyword>
<gene>
    <name evidence="2" type="ORF">ACFS2C_02920</name>
</gene>
<reference evidence="3" key="1">
    <citation type="journal article" date="2019" name="Int. J. Syst. Evol. Microbiol.">
        <title>The Global Catalogue of Microorganisms (GCM) 10K type strain sequencing project: providing services to taxonomists for standard genome sequencing and annotation.</title>
        <authorList>
            <consortium name="The Broad Institute Genomics Platform"/>
            <consortium name="The Broad Institute Genome Sequencing Center for Infectious Disease"/>
            <person name="Wu L."/>
            <person name="Ma J."/>
        </authorList>
    </citation>
    <scope>NUCLEOTIDE SEQUENCE [LARGE SCALE GENOMIC DNA]</scope>
    <source>
        <strain evidence="3">IBRC-M 10906</strain>
    </source>
</reference>
<evidence type="ECO:0000313" key="3">
    <source>
        <dbReference type="Proteomes" id="UP001597478"/>
    </source>
</evidence>
<dbReference type="Proteomes" id="UP001597478">
    <property type="component" value="Unassembled WGS sequence"/>
</dbReference>
<sequence length="50" mass="5933">MSHHRPLPLKTTDRVRVPRKTQEVVMSHHRPLPLKTTDRVRVPRKTQEVS</sequence>
<proteinExistence type="predicted"/>
<comment type="caution">
    <text evidence="2">The sequence shown here is derived from an EMBL/GenBank/DDBJ whole genome shotgun (WGS) entry which is preliminary data.</text>
</comment>
<feature type="compositionally biased region" description="Basic and acidic residues" evidence="1">
    <location>
        <begin position="36"/>
        <end position="50"/>
    </location>
</feature>
<evidence type="ECO:0000313" key="2">
    <source>
        <dbReference type="EMBL" id="MFD2798343.1"/>
    </source>
</evidence>
<name>A0ABW5W317_9PSEU</name>
<dbReference type="EMBL" id="JBHUOF010000003">
    <property type="protein sequence ID" value="MFD2798343.1"/>
    <property type="molecule type" value="Genomic_DNA"/>
</dbReference>
<protein>
    <submittedName>
        <fullName evidence="2">Uncharacterized protein</fullName>
    </submittedName>
</protein>